<evidence type="ECO:0000313" key="3">
    <source>
        <dbReference type="Proteomes" id="UP001179280"/>
    </source>
</evidence>
<feature type="transmembrane region" description="Helical" evidence="1">
    <location>
        <begin position="190"/>
        <end position="211"/>
    </location>
</feature>
<comment type="caution">
    <text evidence="2">The sequence shown here is derived from an EMBL/GenBank/DDBJ whole genome shotgun (WGS) entry which is preliminary data.</text>
</comment>
<feature type="transmembrane region" description="Helical" evidence="1">
    <location>
        <begin position="120"/>
        <end position="141"/>
    </location>
</feature>
<sequence>MFVLIALFLTLPVMAIALTYGFVDAGWTSHMNVRQLPVSLGAFILYSYAVLCSHFYNEHLFFSYVSLTYITLVWGIGFYYDLKKRSIYLDKNLVRHPVLLILLLINAVFVWFSLAETSFYHFHFITALLMLSLFPLACTVTNQKPLRLWKFSVLTIVLVCFFIEIPDFTDVLYAVTALYIAYVLEGERQATFGVSGSFVLGGLLAFWILTVVEQPYQIFILVIPLLALIFSLQPTFFEQLTFLRWIERIGLRE</sequence>
<feature type="transmembrane region" description="Helical" evidence="1">
    <location>
        <begin position="218"/>
        <end position="237"/>
    </location>
</feature>
<feature type="transmembrane region" description="Helical" evidence="1">
    <location>
        <begin position="62"/>
        <end position="82"/>
    </location>
</feature>
<evidence type="ECO:0000313" key="2">
    <source>
        <dbReference type="EMBL" id="MBM7840289.1"/>
    </source>
</evidence>
<organism evidence="2 3">
    <name type="scientific">Shouchella xiaoxiensis</name>
    <dbReference type="NCBI Taxonomy" id="766895"/>
    <lineage>
        <taxon>Bacteria</taxon>
        <taxon>Bacillati</taxon>
        <taxon>Bacillota</taxon>
        <taxon>Bacilli</taxon>
        <taxon>Bacillales</taxon>
        <taxon>Bacillaceae</taxon>
        <taxon>Shouchella</taxon>
    </lineage>
</organism>
<name>A0ABS2SXN0_9BACI</name>
<accession>A0ABS2SXN0</accession>
<dbReference type="RefSeq" id="WP_204467828.1">
    <property type="nucleotide sequence ID" value="NZ_JAFBCV010000013.1"/>
</dbReference>
<feature type="transmembrane region" description="Helical" evidence="1">
    <location>
        <begin position="35"/>
        <end position="56"/>
    </location>
</feature>
<keyword evidence="1" id="KW-0472">Membrane</keyword>
<evidence type="ECO:0000256" key="1">
    <source>
        <dbReference type="SAM" id="Phobius"/>
    </source>
</evidence>
<dbReference type="Proteomes" id="UP001179280">
    <property type="component" value="Unassembled WGS sequence"/>
</dbReference>
<proteinExistence type="predicted"/>
<feature type="transmembrane region" description="Helical" evidence="1">
    <location>
        <begin position="94"/>
        <end position="114"/>
    </location>
</feature>
<keyword evidence="1" id="KW-0812">Transmembrane</keyword>
<feature type="transmembrane region" description="Helical" evidence="1">
    <location>
        <begin position="6"/>
        <end position="23"/>
    </location>
</feature>
<feature type="transmembrane region" description="Helical" evidence="1">
    <location>
        <begin position="153"/>
        <end position="184"/>
    </location>
</feature>
<gene>
    <name evidence="2" type="ORF">JOC54_003570</name>
</gene>
<reference evidence="2" key="1">
    <citation type="submission" date="2021-01" db="EMBL/GenBank/DDBJ databases">
        <title>Genomic Encyclopedia of Type Strains, Phase IV (KMG-IV): sequencing the most valuable type-strain genomes for metagenomic binning, comparative biology and taxonomic classification.</title>
        <authorList>
            <person name="Goeker M."/>
        </authorList>
    </citation>
    <scope>NUCLEOTIDE SEQUENCE</scope>
    <source>
        <strain evidence="2">DSM 21943</strain>
    </source>
</reference>
<dbReference type="EMBL" id="JAFBCV010000013">
    <property type="protein sequence ID" value="MBM7840289.1"/>
    <property type="molecule type" value="Genomic_DNA"/>
</dbReference>
<keyword evidence="3" id="KW-1185">Reference proteome</keyword>
<protein>
    <submittedName>
        <fullName evidence="2">Uncharacterized protein</fullName>
    </submittedName>
</protein>
<keyword evidence="1" id="KW-1133">Transmembrane helix</keyword>